<dbReference type="EMBL" id="SGSQ01000006">
    <property type="protein sequence ID" value="RZG47713.1"/>
    <property type="molecule type" value="Genomic_DNA"/>
</dbReference>
<reference evidence="3 4" key="1">
    <citation type="submission" date="2019-02" db="EMBL/GenBank/DDBJ databases">
        <title>The Batch Genome Submission of Acinetobacter spp. strains.</title>
        <authorList>
            <person name="Qin J."/>
            <person name="Hu Y."/>
            <person name="Ye H."/>
            <person name="Wei L."/>
            <person name="Feng Y."/>
            <person name="Zong Z."/>
        </authorList>
    </citation>
    <scope>NUCLEOTIDE SEQUENCE [LARGE SCALE GENOMIC DNA]</scope>
    <source>
        <strain evidence="3 4">WCHAW060049</strain>
    </source>
</reference>
<comment type="caution">
    <text evidence="3">The sequence shown here is derived from an EMBL/GenBank/DDBJ whole genome shotgun (WGS) entry which is preliminary data.</text>
</comment>
<keyword evidence="4" id="KW-1185">Reference proteome</keyword>
<dbReference type="KEGG" id="awu:BEN71_14505"/>
<dbReference type="SUPFAM" id="SSF54637">
    <property type="entry name" value="Thioesterase/thiol ester dehydrase-isomerase"/>
    <property type="match status" value="1"/>
</dbReference>
<proteinExistence type="predicted"/>
<dbReference type="Proteomes" id="UP000293863">
    <property type="component" value="Unassembled WGS sequence"/>
</dbReference>
<dbReference type="Pfam" id="PF13622">
    <property type="entry name" value="4HBT_3"/>
    <property type="match status" value="1"/>
</dbReference>
<accession>A0A385C674</accession>
<dbReference type="STRING" id="1879050.GCA_001696605_03032"/>
<evidence type="ECO:0000259" key="2">
    <source>
        <dbReference type="Pfam" id="PF20789"/>
    </source>
</evidence>
<organism evidence="3 4">
    <name type="scientific">Acinetobacter wuhouensis</name>
    <dbReference type="NCBI Taxonomy" id="1879050"/>
    <lineage>
        <taxon>Bacteria</taxon>
        <taxon>Pseudomonadati</taxon>
        <taxon>Pseudomonadota</taxon>
        <taxon>Gammaproteobacteria</taxon>
        <taxon>Moraxellales</taxon>
        <taxon>Moraxellaceae</taxon>
        <taxon>Acinetobacter</taxon>
    </lineage>
</organism>
<feature type="domain" description="Acyl-CoA thioesterase-like C-terminal" evidence="2">
    <location>
        <begin position="145"/>
        <end position="259"/>
    </location>
</feature>
<feature type="domain" description="Acyl-CoA thioesterase-like N-terminal HotDog" evidence="1">
    <location>
        <begin position="30"/>
        <end position="111"/>
    </location>
</feature>
<dbReference type="InterPro" id="IPR049450">
    <property type="entry name" value="ACOT8-like_C"/>
</dbReference>
<sequence>MSAYYQLIDRQIDAQGVVTAHYVSTMNAQGAWNPNEQHMAPATGIICAELEQYAPRQHMRIGRISLDIYGLIALGEIEITTKTIRAGKTIELIESTMKGQGKTLVVAHTWRMMTSDTSSIAGLEDLAVESPENMPVFDGIHQWRGQYTKTVEARSNQQRNGKGLVWLSTDVDMVEGQSTSPFVQLVCMSDMANGIVPRQNRPFDWGFPNLDLQIHLYRMPQGKWLGIEAVQQYGADGIGLSSSILHDTQGPFGRSEQILTLRPMQE</sequence>
<dbReference type="Pfam" id="PF20789">
    <property type="entry name" value="4HBT_3C"/>
    <property type="match status" value="1"/>
</dbReference>
<name>A0A385C674_9GAMM</name>
<evidence type="ECO:0000313" key="4">
    <source>
        <dbReference type="Proteomes" id="UP000293863"/>
    </source>
</evidence>
<dbReference type="AlphaFoldDB" id="A0A385C674"/>
<dbReference type="InterPro" id="IPR049449">
    <property type="entry name" value="TesB_ACOT8-like_N"/>
</dbReference>
<dbReference type="Gene3D" id="2.40.160.210">
    <property type="entry name" value="Acyl-CoA thioesterase, double hotdog domain"/>
    <property type="match status" value="1"/>
</dbReference>
<dbReference type="OrthoDB" id="1413770at2"/>
<protein>
    <submittedName>
        <fullName evidence="3">Thioesterase family protein</fullName>
    </submittedName>
</protein>
<evidence type="ECO:0000259" key="1">
    <source>
        <dbReference type="Pfam" id="PF13622"/>
    </source>
</evidence>
<dbReference type="RefSeq" id="WP_068975796.1">
    <property type="nucleotide sequence ID" value="NZ_CP031716.1"/>
</dbReference>
<gene>
    <name evidence="3" type="ORF">EXU28_05105</name>
</gene>
<dbReference type="InterPro" id="IPR029069">
    <property type="entry name" value="HotDog_dom_sf"/>
</dbReference>
<dbReference type="InterPro" id="IPR042171">
    <property type="entry name" value="Acyl-CoA_hotdog"/>
</dbReference>
<evidence type="ECO:0000313" key="3">
    <source>
        <dbReference type="EMBL" id="RZG47713.1"/>
    </source>
</evidence>